<protein>
    <submittedName>
        <fullName evidence="1">Uncharacterized protein</fullName>
    </submittedName>
</protein>
<name>A0A922I9Q7_DERFA</name>
<dbReference type="EMBL" id="ASGP02000001">
    <property type="protein sequence ID" value="KAH9526236.1"/>
    <property type="molecule type" value="Genomic_DNA"/>
</dbReference>
<dbReference type="AlphaFoldDB" id="A0A922I9Q7"/>
<keyword evidence="2" id="KW-1185">Reference proteome</keyword>
<accession>A0A922I9Q7</accession>
<reference evidence="1" key="1">
    <citation type="submission" date="2013-05" db="EMBL/GenBank/DDBJ databases">
        <authorList>
            <person name="Yim A.K.Y."/>
            <person name="Chan T.F."/>
            <person name="Ji K.M."/>
            <person name="Liu X.Y."/>
            <person name="Zhou J.W."/>
            <person name="Li R.Q."/>
            <person name="Yang K.Y."/>
            <person name="Li J."/>
            <person name="Li M."/>
            <person name="Law P.T.W."/>
            <person name="Wu Y.L."/>
            <person name="Cai Z.L."/>
            <person name="Qin H."/>
            <person name="Bao Y."/>
            <person name="Leung R.K.K."/>
            <person name="Ng P.K.S."/>
            <person name="Zou J."/>
            <person name="Zhong X.J."/>
            <person name="Ran P.X."/>
            <person name="Zhong N.S."/>
            <person name="Liu Z.G."/>
            <person name="Tsui S.K.W."/>
        </authorList>
    </citation>
    <scope>NUCLEOTIDE SEQUENCE</scope>
    <source>
        <strain evidence="1">Derf</strain>
        <tissue evidence="1">Whole organism</tissue>
    </source>
</reference>
<evidence type="ECO:0000313" key="2">
    <source>
        <dbReference type="Proteomes" id="UP000790347"/>
    </source>
</evidence>
<organism evidence="1 2">
    <name type="scientific">Dermatophagoides farinae</name>
    <name type="common">American house dust mite</name>
    <dbReference type="NCBI Taxonomy" id="6954"/>
    <lineage>
        <taxon>Eukaryota</taxon>
        <taxon>Metazoa</taxon>
        <taxon>Ecdysozoa</taxon>
        <taxon>Arthropoda</taxon>
        <taxon>Chelicerata</taxon>
        <taxon>Arachnida</taxon>
        <taxon>Acari</taxon>
        <taxon>Acariformes</taxon>
        <taxon>Sarcoptiformes</taxon>
        <taxon>Astigmata</taxon>
        <taxon>Psoroptidia</taxon>
        <taxon>Analgoidea</taxon>
        <taxon>Pyroglyphidae</taxon>
        <taxon>Dermatophagoidinae</taxon>
        <taxon>Dermatophagoides</taxon>
    </lineage>
</organism>
<gene>
    <name evidence="1" type="ORF">DERF_000337</name>
</gene>
<evidence type="ECO:0000313" key="1">
    <source>
        <dbReference type="EMBL" id="KAH9526236.1"/>
    </source>
</evidence>
<proteinExistence type="predicted"/>
<reference evidence="1" key="2">
    <citation type="journal article" date="2022" name="Res Sq">
        <title>Comparative Genomics Reveals Insights into the Divergent Evolution of Astigmatic Mites and Household Pest Adaptations.</title>
        <authorList>
            <person name="Xiong Q."/>
            <person name="Wan A.T.-Y."/>
            <person name="Liu X.-Y."/>
            <person name="Fung C.S.-H."/>
            <person name="Xiao X."/>
            <person name="Malainual N."/>
            <person name="Hou J."/>
            <person name="Wang L."/>
            <person name="Wang M."/>
            <person name="Yang K."/>
            <person name="Cui Y."/>
            <person name="Leung E."/>
            <person name="Nong W."/>
            <person name="Shin S.-K."/>
            <person name="Au S."/>
            <person name="Jeong K.Y."/>
            <person name="Chew F.T."/>
            <person name="Hui J."/>
            <person name="Leung T.F."/>
            <person name="Tungtrongchitr A."/>
            <person name="Zhong N."/>
            <person name="Liu Z."/>
            <person name="Tsui S."/>
        </authorList>
    </citation>
    <scope>NUCLEOTIDE SEQUENCE</scope>
    <source>
        <strain evidence="1">Derf</strain>
        <tissue evidence="1">Whole organism</tissue>
    </source>
</reference>
<sequence length="86" mass="9555">MVGYLDALELSNSISSKKKDAFTTTTTNDDWGHTRAINVASQIKNLLDAVFRAMFTYGPGNSVENMLTSERQLCMLPNTSESYLTQ</sequence>
<dbReference type="Proteomes" id="UP000790347">
    <property type="component" value="Unassembled WGS sequence"/>
</dbReference>
<comment type="caution">
    <text evidence="1">The sequence shown here is derived from an EMBL/GenBank/DDBJ whole genome shotgun (WGS) entry which is preliminary data.</text>
</comment>